<feature type="region of interest" description="Disordered" evidence="1">
    <location>
        <begin position="400"/>
        <end position="468"/>
    </location>
</feature>
<dbReference type="Proteomes" id="UP000245764">
    <property type="component" value="Chromosome 10"/>
</dbReference>
<sequence length="468" mass="51576">MDTHFLYSLEPAFQYDRVPLTMAKGPGQGMNASITVRGTGEAIVQLQIAFQHNRLSFPDECAQTGAAAFDEALRYHMSKGTLPTEDEVAEIVSKQKEAGITVVTQEDFHIDRQNTRRKVVSPNIHADGFDIDFALMMLRVFTKGHGKGRVFDIGVVTLDKCNSVYQVDIIPTIEGKISTNTQWMMRKIWQKEPEVVETWATLERNSSSAPANDTDFDLQDAPPTSPASNALPLALLPPTMTATPTPPGSVKPLALRPHPSRHGSATASNTQAQISLPAAKLASDILVQPDSSAGAGHTDEEILDGAMGPDQITGDIILRLGMKYSNKTLTRRINALYIKVRKKARIDSAITHRLTNAFDDRATLLKLRYPNGDLIPLKALKEQFDGYRFANKLRARKPNGLEYQDKGVKKADRVARPPTAYSRRKARAALNREGAKEDDVESQDEDQGDEGAEEEVDKNGGEDRMDLS</sequence>
<gene>
    <name evidence="2" type="ORF">ZT1E4_G10133</name>
</gene>
<protein>
    <submittedName>
        <fullName evidence="2">Uncharacterized protein</fullName>
    </submittedName>
</protein>
<reference evidence="3" key="1">
    <citation type="submission" date="2017-05" db="EMBL/GenBank/DDBJ databases">
        <authorList>
            <person name="Song R."/>
            <person name="Chenine A.L."/>
            <person name="Ruprecht R.M."/>
        </authorList>
    </citation>
    <scope>NUCLEOTIDE SEQUENCE [LARGE SCALE GENOMIC DNA]</scope>
</reference>
<dbReference type="AlphaFoldDB" id="A0A2H1H0S1"/>
<evidence type="ECO:0000256" key="1">
    <source>
        <dbReference type="SAM" id="MobiDB-lite"/>
    </source>
</evidence>
<name>A0A2H1H0S1_ZYMTR</name>
<accession>A0A2H1H0S1</accession>
<evidence type="ECO:0000313" key="2">
    <source>
        <dbReference type="EMBL" id="SMR59398.1"/>
    </source>
</evidence>
<evidence type="ECO:0000313" key="3">
    <source>
        <dbReference type="Proteomes" id="UP000245764"/>
    </source>
</evidence>
<dbReference type="EMBL" id="LT854262">
    <property type="protein sequence ID" value="SMR59398.1"/>
    <property type="molecule type" value="Genomic_DNA"/>
</dbReference>
<proteinExistence type="predicted"/>
<feature type="compositionally biased region" description="Acidic residues" evidence="1">
    <location>
        <begin position="436"/>
        <end position="456"/>
    </location>
</feature>
<feature type="compositionally biased region" description="Basic and acidic residues" evidence="1">
    <location>
        <begin position="457"/>
        <end position="468"/>
    </location>
</feature>
<feature type="compositionally biased region" description="Basic and acidic residues" evidence="1">
    <location>
        <begin position="403"/>
        <end position="415"/>
    </location>
</feature>
<feature type="region of interest" description="Disordered" evidence="1">
    <location>
        <begin position="204"/>
        <end position="231"/>
    </location>
</feature>
<organism evidence="2 3">
    <name type="scientific">Zymoseptoria tritici ST99CH_1E4</name>
    <dbReference type="NCBI Taxonomy" id="1276532"/>
    <lineage>
        <taxon>Eukaryota</taxon>
        <taxon>Fungi</taxon>
        <taxon>Dikarya</taxon>
        <taxon>Ascomycota</taxon>
        <taxon>Pezizomycotina</taxon>
        <taxon>Dothideomycetes</taxon>
        <taxon>Dothideomycetidae</taxon>
        <taxon>Mycosphaerellales</taxon>
        <taxon>Mycosphaerellaceae</taxon>
        <taxon>Zymoseptoria</taxon>
    </lineage>
</organism>